<dbReference type="Pfam" id="PF16913">
    <property type="entry name" value="PUNUT"/>
    <property type="match status" value="1"/>
</dbReference>
<evidence type="ECO:0000256" key="1">
    <source>
        <dbReference type="ARBA" id="ARBA00004370"/>
    </source>
</evidence>
<accession>A0A8R7UTQ1</accession>
<dbReference type="PANTHER" id="PTHR31376:SF2">
    <property type="entry name" value="PURINE PERMEASE 11-RELATED"/>
    <property type="match status" value="1"/>
</dbReference>
<reference evidence="8" key="3">
    <citation type="submission" date="2022-06" db="UniProtKB">
        <authorList>
            <consortium name="EnsemblPlants"/>
        </authorList>
    </citation>
    <scope>IDENTIFICATION</scope>
</reference>
<evidence type="ECO:0000313" key="8">
    <source>
        <dbReference type="EnsemblPlants" id="TuG1812G0600002909.01.T03"/>
    </source>
</evidence>
<dbReference type="Gramene" id="TuG1812G0600002909.01.T04">
    <property type="protein sequence ID" value="TuG1812G0600002909.01.T04"/>
    <property type="gene ID" value="TuG1812G0600002909.01"/>
</dbReference>
<proteinExistence type="inferred from homology"/>
<evidence type="ECO:0000256" key="3">
    <source>
        <dbReference type="ARBA" id="ARBA00022448"/>
    </source>
</evidence>
<evidence type="ECO:0000256" key="7">
    <source>
        <dbReference type="SAM" id="Phobius"/>
    </source>
</evidence>
<evidence type="ECO:0008006" key="10">
    <source>
        <dbReference type="Google" id="ProtNLM"/>
    </source>
</evidence>
<dbReference type="GO" id="GO:0015211">
    <property type="term" value="F:purine nucleoside transmembrane transporter activity"/>
    <property type="evidence" value="ECO:0007669"/>
    <property type="project" value="InterPro"/>
</dbReference>
<evidence type="ECO:0000256" key="4">
    <source>
        <dbReference type="ARBA" id="ARBA00022692"/>
    </source>
</evidence>
<dbReference type="Gramene" id="TuG1812G0600002909.01.T03">
    <property type="protein sequence ID" value="TuG1812G0600002909.01.T03"/>
    <property type="gene ID" value="TuG1812G0600002909.01"/>
</dbReference>
<keyword evidence="4 7" id="KW-0812">Transmembrane</keyword>
<organism evidence="8 9">
    <name type="scientific">Triticum urartu</name>
    <name type="common">Red wild einkorn</name>
    <name type="synonym">Crithodium urartu</name>
    <dbReference type="NCBI Taxonomy" id="4572"/>
    <lineage>
        <taxon>Eukaryota</taxon>
        <taxon>Viridiplantae</taxon>
        <taxon>Streptophyta</taxon>
        <taxon>Embryophyta</taxon>
        <taxon>Tracheophyta</taxon>
        <taxon>Spermatophyta</taxon>
        <taxon>Magnoliopsida</taxon>
        <taxon>Liliopsida</taxon>
        <taxon>Poales</taxon>
        <taxon>Poaceae</taxon>
        <taxon>BOP clade</taxon>
        <taxon>Pooideae</taxon>
        <taxon>Triticodae</taxon>
        <taxon>Triticeae</taxon>
        <taxon>Triticinae</taxon>
        <taxon>Triticum</taxon>
    </lineage>
</organism>
<evidence type="ECO:0000256" key="5">
    <source>
        <dbReference type="ARBA" id="ARBA00022989"/>
    </source>
</evidence>
<dbReference type="GO" id="GO:0016020">
    <property type="term" value="C:membrane"/>
    <property type="evidence" value="ECO:0007669"/>
    <property type="project" value="UniProtKB-SubCell"/>
</dbReference>
<dbReference type="Proteomes" id="UP000015106">
    <property type="component" value="Chromosome 6"/>
</dbReference>
<sequence length="133" mass="14669">MKIYTAFVATLASLVGLFASGEWKTLEGEMHMFSPGKVSYVMTVLWTAISWQIASVGVVGLIFVVSSLFSNVISTLALPIIPVFAVIFFHDKMDGIKIIAMLIAIWGFISYGYQLYVDDKKSRKTSSSVEENS</sequence>
<protein>
    <recommendedName>
        <fullName evidence="10">Purine permease</fullName>
    </recommendedName>
</protein>
<evidence type="ECO:0000256" key="6">
    <source>
        <dbReference type="ARBA" id="ARBA00023136"/>
    </source>
</evidence>
<reference evidence="8" key="2">
    <citation type="submission" date="2018-03" db="EMBL/GenBank/DDBJ databases">
        <title>The Triticum urartu genome reveals the dynamic nature of wheat genome evolution.</title>
        <authorList>
            <person name="Ling H."/>
            <person name="Ma B."/>
            <person name="Shi X."/>
            <person name="Liu H."/>
            <person name="Dong L."/>
            <person name="Sun H."/>
            <person name="Cao Y."/>
            <person name="Gao Q."/>
            <person name="Zheng S."/>
            <person name="Li Y."/>
            <person name="Yu Y."/>
            <person name="Du H."/>
            <person name="Qi M."/>
            <person name="Li Y."/>
            <person name="Yu H."/>
            <person name="Cui Y."/>
            <person name="Wang N."/>
            <person name="Chen C."/>
            <person name="Wu H."/>
            <person name="Zhao Y."/>
            <person name="Zhang J."/>
            <person name="Li Y."/>
            <person name="Zhou W."/>
            <person name="Zhang B."/>
            <person name="Hu W."/>
            <person name="Eijk M."/>
            <person name="Tang J."/>
            <person name="Witsenboer H."/>
            <person name="Zhao S."/>
            <person name="Li Z."/>
            <person name="Zhang A."/>
            <person name="Wang D."/>
            <person name="Liang C."/>
        </authorList>
    </citation>
    <scope>NUCLEOTIDE SEQUENCE [LARGE SCALE GENOMIC DNA]</scope>
    <source>
        <strain evidence="8">cv. G1812</strain>
    </source>
</reference>
<comment type="subcellular location">
    <subcellularLocation>
        <location evidence="1">Membrane</location>
    </subcellularLocation>
</comment>
<dbReference type="EnsemblPlants" id="TuG1812G0600002909.01.T04">
    <property type="protein sequence ID" value="TuG1812G0600002909.01.T04"/>
    <property type="gene ID" value="TuG1812G0600002909.01"/>
</dbReference>
<dbReference type="GO" id="GO:0005345">
    <property type="term" value="F:purine nucleobase transmembrane transporter activity"/>
    <property type="evidence" value="ECO:0007669"/>
    <property type="project" value="UniProtKB-ARBA"/>
</dbReference>
<dbReference type="InterPro" id="IPR030182">
    <property type="entry name" value="PUP_plant"/>
</dbReference>
<dbReference type="PANTHER" id="PTHR31376">
    <property type="entry name" value="OS09G0467300 PROTEIN-RELATED"/>
    <property type="match status" value="1"/>
</dbReference>
<name>A0A8R7UTQ1_TRIUA</name>
<feature type="transmembrane region" description="Helical" evidence="7">
    <location>
        <begin position="72"/>
        <end position="90"/>
    </location>
</feature>
<evidence type="ECO:0000313" key="9">
    <source>
        <dbReference type="Proteomes" id="UP000015106"/>
    </source>
</evidence>
<feature type="transmembrane region" description="Helical" evidence="7">
    <location>
        <begin position="96"/>
        <end position="116"/>
    </location>
</feature>
<comment type="similarity">
    <text evidence="2">Belongs to the purine permeases (TC 2.A.7.14) family.</text>
</comment>
<keyword evidence="9" id="KW-1185">Reference proteome</keyword>
<keyword evidence="3" id="KW-0813">Transport</keyword>
<keyword evidence="6 7" id="KW-0472">Membrane</keyword>
<dbReference type="EnsemblPlants" id="TuG1812G0600002909.01.T03">
    <property type="protein sequence ID" value="TuG1812G0600002909.01.T03"/>
    <property type="gene ID" value="TuG1812G0600002909.01"/>
</dbReference>
<evidence type="ECO:0000256" key="2">
    <source>
        <dbReference type="ARBA" id="ARBA00006213"/>
    </source>
</evidence>
<feature type="transmembrane region" description="Helical" evidence="7">
    <location>
        <begin position="45"/>
        <end position="65"/>
    </location>
</feature>
<dbReference type="AlphaFoldDB" id="A0A8R7UTQ1"/>
<gene>
    <name evidence="8" type="primary">LOC125514165</name>
</gene>
<dbReference type="EnsemblPlants" id="TuG1812G0600002909.01.T02">
    <property type="protein sequence ID" value="TuG1812G0600002909.01.T02"/>
    <property type="gene ID" value="TuG1812G0600002909.01"/>
</dbReference>
<dbReference type="Gramene" id="TuG1812G0600002909.01.T02">
    <property type="protein sequence ID" value="TuG1812G0600002909.01.T02"/>
    <property type="gene ID" value="TuG1812G0600002909.01"/>
</dbReference>
<keyword evidence="5 7" id="KW-1133">Transmembrane helix</keyword>
<reference evidence="9" key="1">
    <citation type="journal article" date="2013" name="Nature">
        <title>Draft genome of the wheat A-genome progenitor Triticum urartu.</title>
        <authorList>
            <person name="Ling H.Q."/>
            <person name="Zhao S."/>
            <person name="Liu D."/>
            <person name="Wang J."/>
            <person name="Sun H."/>
            <person name="Zhang C."/>
            <person name="Fan H."/>
            <person name="Li D."/>
            <person name="Dong L."/>
            <person name="Tao Y."/>
            <person name="Gao C."/>
            <person name="Wu H."/>
            <person name="Li Y."/>
            <person name="Cui Y."/>
            <person name="Guo X."/>
            <person name="Zheng S."/>
            <person name="Wang B."/>
            <person name="Yu K."/>
            <person name="Liang Q."/>
            <person name="Yang W."/>
            <person name="Lou X."/>
            <person name="Chen J."/>
            <person name="Feng M."/>
            <person name="Jian J."/>
            <person name="Zhang X."/>
            <person name="Luo G."/>
            <person name="Jiang Y."/>
            <person name="Liu J."/>
            <person name="Wang Z."/>
            <person name="Sha Y."/>
            <person name="Zhang B."/>
            <person name="Wu H."/>
            <person name="Tang D."/>
            <person name="Shen Q."/>
            <person name="Xue P."/>
            <person name="Zou S."/>
            <person name="Wang X."/>
            <person name="Liu X."/>
            <person name="Wang F."/>
            <person name="Yang Y."/>
            <person name="An X."/>
            <person name="Dong Z."/>
            <person name="Zhang K."/>
            <person name="Zhang X."/>
            <person name="Luo M.C."/>
            <person name="Dvorak J."/>
            <person name="Tong Y."/>
            <person name="Wang J."/>
            <person name="Yang H."/>
            <person name="Li Z."/>
            <person name="Wang D."/>
            <person name="Zhang A."/>
            <person name="Wang J."/>
        </authorList>
    </citation>
    <scope>NUCLEOTIDE SEQUENCE</scope>
    <source>
        <strain evidence="9">cv. G1812</strain>
    </source>
</reference>